<sequence length="163" mass="18209">MTTSLRLLSDDSFQSLKDLQVEEDKNRSTALEHFIAPQLKSWTTIGDSSTSLIRTIPSNKLLNRIQEFSISQISYQEVLRIVHRLPNLRTLVVQELKQPSSGTFLSQTIRLSGLKVLRIEQSATYGMNGLVSFLDAIACPSLQFLGVCVERYAVQTGTAGTKY</sequence>
<protein>
    <recommendedName>
        <fullName evidence="3">F-box domain-containing protein</fullName>
    </recommendedName>
</protein>
<dbReference type="Proteomes" id="UP000053593">
    <property type="component" value="Unassembled WGS sequence"/>
</dbReference>
<evidence type="ECO:0008006" key="3">
    <source>
        <dbReference type="Google" id="ProtNLM"/>
    </source>
</evidence>
<gene>
    <name evidence="1" type="ORF">GYMLUDRAFT_892638</name>
</gene>
<name>A0A0D0AWC5_9AGAR</name>
<keyword evidence="2" id="KW-1185">Reference proteome</keyword>
<dbReference type="HOGENOM" id="CLU_1627248_0_0_1"/>
<organism evidence="1 2">
    <name type="scientific">Collybiopsis luxurians FD-317 M1</name>
    <dbReference type="NCBI Taxonomy" id="944289"/>
    <lineage>
        <taxon>Eukaryota</taxon>
        <taxon>Fungi</taxon>
        <taxon>Dikarya</taxon>
        <taxon>Basidiomycota</taxon>
        <taxon>Agaricomycotina</taxon>
        <taxon>Agaricomycetes</taxon>
        <taxon>Agaricomycetidae</taxon>
        <taxon>Agaricales</taxon>
        <taxon>Marasmiineae</taxon>
        <taxon>Omphalotaceae</taxon>
        <taxon>Collybiopsis</taxon>
        <taxon>Collybiopsis luxurians</taxon>
    </lineage>
</organism>
<evidence type="ECO:0000313" key="1">
    <source>
        <dbReference type="EMBL" id="KIK54875.1"/>
    </source>
</evidence>
<reference evidence="1 2" key="1">
    <citation type="submission" date="2014-04" db="EMBL/GenBank/DDBJ databases">
        <title>Evolutionary Origins and Diversification of the Mycorrhizal Mutualists.</title>
        <authorList>
            <consortium name="DOE Joint Genome Institute"/>
            <consortium name="Mycorrhizal Genomics Consortium"/>
            <person name="Kohler A."/>
            <person name="Kuo A."/>
            <person name="Nagy L.G."/>
            <person name="Floudas D."/>
            <person name="Copeland A."/>
            <person name="Barry K.W."/>
            <person name="Cichocki N."/>
            <person name="Veneault-Fourrey C."/>
            <person name="LaButti K."/>
            <person name="Lindquist E.A."/>
            <person name="Lipzen A."/>
            <person name="Lundell T."/>
            <person name="Morin E."/>
            <person name="Murat C."/>
            <person name="Riley R."/>
            <person name="Ohm R."/>
            <person name="Sun H."/>
            <person name="Tunlid A."/>
            <person name="Henrissat B."/>
            <person name="Grigoriev I.V."/>
            <person name="Hibbett D.S."/>
            <person name="Martin F."/>
        </authorList>
    </citation>
    <scope>NUCLEOTIDE SEQUENCE [LARGE SCALE GENOMIC DNA]</scope>
    <source>
        <strain evidence="1 2">FD-317 M1</strain>
    </source>
</reference>
<accession>A0A0D0AWC5</accession>
<dbReference type="AlphaFoldDB" id="A0A0D0AWC5"/>
<dbReference type="EMBL" id="KN834812">
    <property type="protein sequence ID" value="KIK54875.1"/>
    <property type="molecule type" value="Genomic_DNA"/>
</dbReference>
<proteinExistence type="predicted"/>
<evidence type="ECO:0000313" key="2">
    <source>
        <dbReference type="Proteomes" id="UP000053593"/>
    </source>
</evidence>